<dbReference type="SUPFAM" id="SSF47598">
    <property type="entry name" value="Ribbon-helix-helix"/>
    <property type="match status" value="1"/>
</dbReference>
<dbReference type="CDD" id="cd22231">
    <property type="entry name" value="RHH_NikR_HicB-like"/>
    <property type="match status" value="1"/>
</dbReference>
<reference evidence="4 5" key="1">
    <citation type="submission" date="2021-07" db="EMBL/GenBank/DDBJ databases">
        <title>Paraburkholderia edwinii protects Aspergillus sp. from phenazines by acting as a toxin sponge.</title>
        <authorList>
            <person name="Dahlstrom K.M."/>
            <person name="Newman D.K."/>
        </authorList>
    </citation>
    <scope>NUCLEOTIDE SEQUENCE [LARGE SCALE GENOMIC DNA]</scope>
    <source>
        <strain evidence="4 5">Pe01</strain>
    </source>
</reference>
<dbReference type="InterPro" id="IPR010985">
    <property type="entry name" value="Ribbon_hlx_hlx"/>
</dbReference>
<dbReference type="PANTHER" id="PTHR36582">
    <property type="entry name" value="ANTITOXIN PARD"/>
    <property type="match status" value="1"/>
</dbReference>
<keyword evidence="5" id="KW-1185">Reference proteome</keyword>
<feature type="compositionally biased region" description="Basic and acidic residues" evidence="3">
    <location>
        <begin position="49"/>
        <end position="59"/>
    </location>
</feature>
<protein>
    <submittedName>
        <fullName evidence="4">Type II toxin-antitoxin system ParD family antitoxin</fullName>
    </submittedName>
</protein>
<dbReference type="Proteomes" id="UP000826462">
    <property type="component" value="Chromosome 1"/>
</dbReference>
<evidence type="ECO:0000256" key="3">
    <source>
        <dbReference type="SAM" id="MobiDB-lite"/>
    </source>
</evidence>
<dbReference type="Gene3D" id="6.10.10.120">
    <property type="entry name" value="Antitoxin ParD1-like"/>
    <property type="match status" value="1"/>
</dbReference>
<accession>A0ABX8UEA7</accession>
<dbReference type="NCBIfam" id="TIGR02606">
    <property type="entry name" value="antidote_CC2985"/>
    <property type="match status" value="1"/>
</dbReference>
<evidence type="ECO:0000313" key="4">
    <source>
        <dbReference type="EMBL" id="QYD67048.1"/>
    </source>
</evidence>
<proteinExistence type="inferred from homology"/>
<sequence>MPSKHALSVSLTERLASFVRTEIAEGRYSTASEVVRAGLRLLEQQTTHPRQDSSSDGKRGARSTRRSAITREKA</sequence>
<name>A0ABX8UEA7_9BURK</name>
<dbReference type="EMBL" id="CP080095">
    <property type="protein sequence ID" value="QYD67048.1"/>
    <property type="molecule type" value="Genomic_DNA"/>
</dbReference>
<dbReference type="Pfam" id="PF03693">
    <property type="entry name" value="ParD_antitoxin"/>
    <property type="match status" value="1"/>
</dbReference>
<feature type="region of interest" description="Disordered" evidence="3">
    <location>
        <begin position="41"/>
        <end position="74"/>
    </location>
</feature>
<dbReference type="PANTHER" id="PTHR36582:SF2">
    <property type="entry name" value="ANTITOXIN PARD"/>
    <property type="match status" value="1"/>
</dbReference>
<organism evidence="4 5">
    <name type="scientific">Paraburkholderia edwinii</name>
    <dbReference type="NCBI Taxonomy" id="2861782"/>
    <lineage>
        <taxon>Bacteria</taxon>
        <taxon>Pseudomonadati</taxon>
        <taxon>Pseudomonadota</taxon>
        <taxon>Betaproteobacteria</taxon>
        <taxon>Burkholderiales</taxon>
        <taxon>Burkholderiaceae</taxon>
        <taxon>Paraburkholderia</taxon>
    </lineage>
</organism>
<dbReference type="InterPro" id="IPR022789">
    <property type="entry name" value="ParD"/>
</dbReference>
<evidence type="ECO:0000256" key="2">
    <source>
        <dbReference type="ARBA" id="ARBA00022649"/>
    </source>
</evidence>
<evidence type="ECO:0000313" key="5">
    <source>
        <dbReference type="Proteomes" id="UP000826462"/>
    </source>
</evidence>
<gene>
    <name evidence="4" type="ORF">KZJ38_11550</name>
</gene>
<dbReference type="InterPro" id="IPR038296">
    <property type="entry name" value="ParD_sf"/>
</dbReference>
<keyword evidence="2" id="KW-1277">Toxin-antitoxin system</keyword>
<evidence type="ECO:0000256" key="1">
    <source>
        <dbReference type="ARBA" id="ARBA00008580"/>
    </source>
</evidence>
<dbReference type="RefSeq" id="WP_219796042.1">
    <property type="nucleotide sequence ID" value="NZ_CP080095.1"/>
</dbReference>
<comment type="similarity">
    <text evidence="1">Belongs to the ParD antitoxin family.</text>
</comment>